<dbReference type="Proteomes" id="UP001178461">
    <property type="component" value="Chromosome 3"/>
</dbReference>
<evidence type="ECO:0000256" key="1">
    <source>
        <dbReference type="SAM" id="SignalP"/>
    </source>
</evidence>
<gene>
    <name evidence="2" type="ORF">PODLI_1B012780</name>
</gene>
<evidence type="ECO:0000313" key="3">
    <source>
        <dbReference type="Proteomes" id="UP001178461"/>
    </source>
</evidence>
<protein>
    <recommendedName>
        <fullName evidence="4">Secreted protein</fullName>
    </recommendedName>
</protein>
<evidence type="ECO:0000313" key="2">
    <source>
        <dbReference type="EMBL" id="CAI5770722.1"/>
    </source>
</evidence>
<reference evidence="2" key="1">
    <citation type="submission" date="2022-12" db="EMBL/GenBank/DDBJ databases">
        <authorList>
            <person name="Alioto T."/>
            <person name="Alioto T."/>
            <person name="Gomez Garrido J."/>
        </authorList>
    </citation>
    <scope>NUCLEOTIDE SEQUENCE</scope>
</reference>
<sequence length="101" mass="11448">MVALFCLALLNEMDIPVSWWEHAEPGEIACLRDKGWKQWRLVHSTKRSCWSRSRCPDAVGCGVDTADSEPGGRTCLDRTSLWVCCWVECLLHEASNLNPGW</sequence>
<dbReference type="AlphaFoldDB" id="A0AA35P3V8"/>
<keyword evidence="3" id="KW-1185">Reference proteome</keyword>
<dbReference type="EMBL" id="OX395128">
    <property type="protein sequence ID" value="CAI5770722.1"/>
    <property type="molecule type" value="Genomic_DNA"/>
</dbReference>
<organism evidence="2 3">
    <name type="scientific">Podarcis lilfordi</name>
    <name type="common">Lilford's wall lizard</name>
    <dbReference type="NCBI Taxonomy" id="74358"/>
    <lineage>
        <taxon>Eukaryota</taxon>
        <taxon>Metazoa</taxon>
        <taxon>Chordata</taxon>
        <taxon>Craniata</taxon>
        <taxon>Vertebrata</taxon>
        <taxon>Euteleostomi</taxon>
        <taxon>Lepidosauria</taxon>
        <taxon>Squamata</taxon>
        <taxon>Bifurcata</taxon>
        <taxon>Unidentata</taxon>
        <taxon>Episquamata</taxon>
        <taxon>Laterata</taxon>
        <taxon>Lacertibaenia</taxon>
        <taxon>Lacertidae</taxon>
        <taxon>Podarcis</taxon>
    </lineage>
</organism>
<feature type="chain" id="PRO_5041259717" description="Secreted protein" evidence="1">
    <location>
        <begin position="20"/>
        <end position="101"/>
    </location>
</feature>
<feature type="signal peptide" evidence="1">
    <location>
        <begin position="1"/>
        <end position="19"/>
    </location>
</feature>
<name>A0AA35P3V8_9SAUR</name>
<proteinExistence type="predicted"/>
<accession>A0AA35P3V8</accession>
<evidence type="ECO:0008006" key="4">
    <source>
        <dbReference type="Google" id="ProtNLM"/>
    </source>
</evidence>
<keyword evidence="1" id="KW-0732">Signal</keyword>